<dbReference type="FunCoup" id="A0A1S3JF84">
    <property type="interactions" value="894"/>
</dbReference>
<accession>A0A1S3JF84</accession>
<protein>
    <submittedName>
        <fullName evidence="9">Syntaxin-8</fullName>
    </submittedName>
</protein>
<dbReference type="AlphaFoldDB" id="A0A1S3JF84"/>
<dbReference type="CDD" id="cd15852">
    <property type="entry name" value="SNARE_Syntaxin8"/>
    <property type="match status" value="1"/>
</dbReference>
<comment type="subcellular location">
    <subcellularLocation>
        <location evidence="1">Membrane</location>
        <topology evidence="1">Single-pass membrane protein</topology>
    </subcellularLocation>
</comment>
<dbReference type="Proteomes" id="UP000085678">
    <property type="component" value="Unplaced"/>
</dbReference>
<dbReference type="STRING" id="7574.A0A1S3JF84"/>
<evidence type="ECO:0000313" key="8">
    <source>
        <dbReference type="Proteomes" id="UP000085678"/>
    </source>
</evidence>
<dbReference type="KEGG" id="lak:106172406"/>
<dbReference type="SUPFAM" id="SSF58038">
    <property type="entry name" value="SNARE fusion complex"/>
    <property type="match status" value="1"/>
</dbReference>
<keyword evidence="8" id="KW-1185">Reference proteome</keyword>
<keyword evidence="4 6" id="KW-1133">Transmembrane helix</keyword>
<reference evidence="9" key="1">
    <citation type="submission" date="2025-08" db="UniProtKB">
        <authorList>
            <consortium name="RefSeq"/>
        </authorList>
    </citation>
    <scope>IDENTIFICATION</scope>
    <source>
        <tissue evidence="9">Gonads</tissue>
    </source>
</reference>
<dbReference type="Pfam" id="PF05739">
    <property type="entry name" value="SNARE"/>
    <property type="match status" value="1"/>
</dbReference>
<evidence type="ECO:0000313" key="9">
    <source>
        <dbReference type="RefSeq" id="XP_013408554.1"/>
    </source>
</evidence>
<dbReference type="Gene3D" id="1.20.5.110">
    <property type="match status" value="1"/>
</dbReference>
<name>A0A1S3JF84_LINAN</name>
<dbReference type="InParanoid" id="A0A1S3JF84"/>
<feature type="domain" description="T-SNARE coiled-coil homology" evidence="7">
    <location>
        <begin position="145"/>
        <end position="207"/>
    </location>
</feature>
<dbReference type="PROSITE" id="PS50192">
    <property type="entry name" value="T_SNARE"/>
    <property type="match status" value="1"/>
</dbReference>
<evidence type="ECO:0000256" key="5">
    <source>
        <dbReference type="ARBA" id="ARBA00023136"/>
    </source>
</evidence>
<dbReference type="GeneID" id="106172406"/>
<dbReference type="SMART" id="SM00397">
    <property type="entry name" value="t_SNARE"/>
    <property type="match status" value="1"/>
</dbReference>
<keyword evidence="3 6" id="KW-0812">Transmembrane</keyword>
<evidence type="ECO:0000256" key="4">
    <source>
        <dbReference type="ARBA" id="ARBA00022989"/>
    </source>
</evidence>
<dbReference type="GO" id="GO:0005794">
    <property type="term" value="C:Golgi apparatus"/>
    <property type="evidence" value="ECO:0007669"/>
    <property type="project" value="UniProtKB-ARBA"/>
</dbReference>
<keyword evidence="2" id="KW-0813">Transport</keyword>
<dbReference type="RefSeq" id="XP_013408554.1">
    <property type="nucleotide sequence ID" value="XM_013553100.1"/>
</dbReference>
<evidence type="ECO:0000256" key="6">
    <source>
        <dbReference type="SAM" id="Phobius"/>
    </source>
</evidence>
<organism evidence="8 9">
    <name type="scientific">Lingula anatina</name>
    <name type="common">Brachiopod</name>
    <name type="synonym">Lingula unguis</name>
    <dbReference type="NCBI Taxonomy" id="7574"/>
    <lineage>
        <taxon>Eukaryota</taxon>
        <taxon>Metazoa</taxon>
        <taxon>Spiralia</taxon>
        <taxon>Lophotrochozoa</taxon>
        <taxon>Brachiopoda</taxon>
        <taxon>Linguliformea</taxon>
        <taxon>Lingulata</taxon>
        <taxon>Lingulida</taxon>
        <taxon>Linguloidea</taxon>
        <taxon>Lingulidae</taxon>
        <taxon>Lingula</taxon>
    </lineage>
</organism>
<dbReference type="InterPro" id="IPR000727">
    <property type="entry name" value="T_SNARE_dom"/>
</dbReference>
<evidence type="ECO:0000259" key="7">
    <source>
        <dbReference type="PROSITE" id="PS50192"/>
    </source>
</evidence>
<evidence type="ECO:0000256" key="2">
    <source>
        <dbReference type="ARBA" id="ARBA00022448"/>
    </source>
</evidence>
<keyword evidence="5 6" id="KW-0472">Membrane</keyword>
<dbReference type="InterPro" id="IPR041875">
    <property type="entry name" value="Syntaxin-8_SNARE"/>
</dbReference>
<gene>
    <name evidence="9" type="primary">LOC106172406</name>
</gene>
<dbReference type="OrthoDB" id="428895at2759"/>
<dbReference type="GO" id="GO:0016020">
    <property type="term" value="C:membrane"/>
    <property type="evidence" value="ECO:0007669"/>
    <property type="project" value="UniProtKB-SubCell"/>
</dbReference>
<feature type="transmembrane region" description="Helical" evidence="6">
    <location>
        <begin position="214"/>
        <end position="235"/>
    </location>
</feature>
<proteinExistence type="predicted"/>
<evidence type="ECO:0000256" key="1">
    <source>
        <dbReference type="ARBA" id="ARBA00004167"/>
    </source>
</evidence>
<sequence length="239" mass="27089">MAGDMWLSEYDSCAALAQDILQRINERNRHDRTSAQYTKLSGQIRSMIRQFSNDLNRLKVNLSRTAMYGLTEREKERRQSSLDELMSKEKQIDQAFNLQRQDSGAGRSALLGAGPAGWNSDPWGVREEPEAIRGMSVDEIKQQQQHLIKAQDHGLDSLADVVAKQKRIALDIGDEVDHQDEILDDIHDHMDTTNQRLITETRHIRIVDRKSGACGMWVVIVLLFIAIVVIAVVPYDGKP</sequence>
<dbReference type="PANTHER" id="PTHR12791">
    <property type="entry name" value="GOLGI SNARE BET1-RELATED"/>
    <property type="match status" value="1"/>
</dbReference>
<evidence type="ECO:0000256" key="3">
    <source>
        <dbReference type="ARBA" id="ARBA00022692"/>
    </source>
</evidence>